<dbReference type="InterPro" id="IPR036513">
    <property type="entry name" value="STAS_dom_sf"/>
</dbReference>
<dbReference type="SUPFAM" id="SSF52091">
    <property type="entry name" value="SpoIIaa-like"/>
    <property type="match status" value="1"/>
</dbReference>
<proteinExistence type="predicted"/>
<dbReference type="PROSITE" id="PS50801">
    <property type="entry name" value="STAS"/>
    <property type="match status" value="1"/>
</dbReference>
<evidence type="ECO:0000313" key="3">
    <source>
        <dbReference type="Proteomes" id="UP001499930"/>
    </source>
</evidence>
<organism evidence="2 3">
    <name type="scientific">Streptosporangium longisporum</name>
    <dbReference type="NCBI Taxonomy" id="46187"/>
    <lineage>
        <taxon>Bacteria</taxon>
        <taxon>Bacillati</taxon>
        <taxon>Actinomycetota</taxon>
        <taxon>Actinomycetes</taxon>
        <taxon>Streptosporangiales</taxon>
        <taxon>Streptosporangiaceae</taxon>
        <taxon>Streptosporangium</taxon>
    </lineage>
</organism>
<accession>A0ABN3Y4E1</accession>
<keyword evidence="3" id="KW-1185">Reference proteome</keyword>
<dbReference type="Gene3D" id="3.30.750.24">
    <property type="entry name" value="STAS domain"/>
    <property type="match status" value="1"/>
</dbReference>
<name>A0ABN3Y4E1_9ACTN</name>
<dbReference type="RefSeq" id="WP_344898736.1">
    <property type="nucleotide sequence ID" value="NZ_BAAAWD010000013.1"/>
</dbReference>
<dbReference type="Pfam" id="PF13466">
    <property type="entry name" value="STAS_2"/>
    <property type="match status" value="1"/>
</dbReference>
<dbReference type="Proteomes" id="UP001499930">
    <property type="component" value="Unassembled WGS sequence"/>
</dbReference>
<dbReference type="InterPro" id="IPR058548">
    <property type="entry name" value="MlaB-like_STAS"/>
</dbReference>
<reference evidence="2 3" key="1">
    <citation type="journal article" date="2019" name="Int. J. Syst. Evol. Microbiol.">
        <title>The Global Catalogue of Microorganisms (GCM) 10K type strain sequencing project: providing services to taxonomists for standard genome sequencing and annotation.</title>
        <authorList>
            <consortium name="The Broad Institute Genomics Platform"/>
            <consortium name="The Broad Institute Genome Sequencing Center for Infectious Disease"/>
            <person name="Wu L."/>
            <person name="Ma J."/>
        </authorList>
    </citation>
    <scope>NUCLEOTIDE SEQUENCE [LARGE SCALE GENOMIC DNA]</scope>
    <source>
        <strain evidence="2 3">JCM 3106</strain>
    </source>
</reference>
<evidence type="ECO:0000313" key="2">
    <source>
        <dbReference type="EMBL" id="GAA3017269.1"/>
    </source>
</evidence>
<feature type="domain" description="STAS" evidence="1">
    <location>
        <begin position="38"/>
        <end position="120"/>
    </location>
</feature>
<gene>
    <name evidence="2" type="ORF">GCM10017559_46390</name>
</gene>
<dbReference type="InterPro" id="IPR002645">
    <property type="entry name" value="STAS_dom"/>
</dbReference>
<comment type="caution">
    <text evidence="2">The sequence shown here is derived from an EMBL/GenBank/DDBJ whole genome shotgun (WGS) entry which is preliminary data.</text>
</comment>
<protein>
    <recommendedName>
        <fullName evidence="1">STAS domain-containing protein</fullName>
    </recommendedName>
</protein>
<evidence type="ECO:0000259" key="1">
    <source>
        <dbReference type="PROSITE" id="PS50801"/>
    </source>
</evidence>
<sequence>MTVTAREQAGCGEHWFEAVLHLDRALRITYSPAAPGGLARLIGELDATNTRAAARTLTEARTAGDTLVVDVSRLTFVDLGGLRMLTGLCRDGEARLTGVPARIDRLLRLLDQEDTLDRCA</sequence>
<dbReference type="EMBL" id="BAAAWD010000013">
    <property type="protein sequence ID" value="GAA3017269.1"/>
    <property type="molecule type" value="Genomic_DNA"/>
</dbReference>
<dbReference type="CDD" id="cd07043">
    <property type="entry name" value="STAS_anti-anti-sigma_factors"/>
    <property type="match status" value="1"/>
</dbReference>